<proteinExistence type="predicted"/>
<organism evidence="3 4">
    <name type="scientific">Prorocentrum cordatum</name>
    <dbReference type="NCBI Taxonomy" id="2364126"/>
    <lineage>
        <taxon>Eukaryota</taxon>
        <taxon>Sar</taxon>
        <taxon>Alveolata</taxon>
        <taxon>Dinophyceae</taxon>
        <taxon>Prorocentrales</taxon>
        <taxon>Prorocentraceae</taxon>
        <taxon>Prorocentrum</taxon>
    </lineage>
</organism>
<evidence type="ECO:0000256" key="1">
    <source>
        <dbReference type="SAM" id="MobiDB-lite"/>
    </source>
</evidence>
<accession>A0ABN9U338</accession>
<keyword evidence="4" id="KW-1185">Reference proteome</keyword>
<sequence>MRRPVVAILVFLRPIVAITVPRSLFQYPHPWFSQSSSSSTATQRKDLHSVVPQAIHKFEEYGRDVLQPQGWDPAKPQGKQQAPQAKPEVKTQVQPRVKPRIEPPAY</sequence>
<dbReference type="Proteomes" id="UP001189429">
    <property type="component" value="Unassembled WGS sequence"/>
</dbReference>
<feature type="region of interest" description="Disordered" evidence="1">
    <location>
        <begin position="66"/>
        <end position="106"/>
    </location>
</feature>
<feature type="signal peptide" evidence="2">
    <location>
        <begin position="1"/>
        <end position="17"/>
    </location>
</feature>
<feature type="chain" id="PRO_5045632159" description="Secreted protein" evidence="2">
    <location>
        <begin position="18"/>
        <end position="106"/>
    </location>
</feature>
<feature type="compositionally biased region" description="Low complexity" evidence="1">
    <location>
        <begin position="73"/>
        <end position="86"/>
    </location>
</feature>
<protein>
    <recommendedName>
        <fullName evidence="5">Secreted protein</fullName>
    </recommendedName>
</protein>
<evidence type="ECO:0000313" key="3">
    <source>
        <dbReference type="EMBL" id="CAK0852779.1"/>
    </source>
</evidence>
<name>A0ABN9U338_9DINO</name>
<evidence type="ECO:0000256" key="2">
    <source>
        <dbReference type="SAM" id="SignalP"/>
    </source>
</evidence>
<gene>
    <name evidence="3" type="ORF">PCOR1329_LOCUS44455</name>
</gene>
<evidence type="ECO:0008006" key="5">
    <source>
        <dbReference type="Google" id="ProtNLM"/>
    </source>
</evidence>
<comment type="caution">
    <text evidence="3">The sequence shown here is derived from an EMBL/GenBank/DDBJ whole genome shotgun (WGS) entry which is preliminary data.</text>
</comment>
<keyword evidence="2" id="KW-0732">Signal</keyword>
<reference evidence="3" key="1">
    <citation type="submission" date="2023-10" db="EMBL/GenBank/DDBJ databases">
        <authorList>
            <person name="Chen Y."/>
            <person name="Shah S."/>
            <person name="Dougan E. K."/>
            <person name="Thang M."/>
            <person name="Chan C."/>
        </authorList>
    </citation>
    <scope>NUCLEOTIDE SEQUENCE [LARGE SCALE GENOMIC DNA]</scope>
</reference>
<evidence type="ECO:0000313" key="4">
    <source>
        <dbReference type="Proteomes" id="UP001189429"/>
    </source>
</evidence>
<dbReference type="EMBL" id="CAUYUJ010015341">
    <property type="protein sequence ID" value="CAK0852779.1"/>
    <property type="molecule type" value="Genomic_DNA"/>
</dbReference>